<dbReference type="RefSeq" id="WP_192750404.1">
    <property type="nucleotide sequence ID" value="NZ_BAABJL010000011.1"/>
</dbReference>
<gene>
    <name evidence="1" type="ORF">HEB94_003090</name>
</gene>
<organism evidence="1 2">
    <name type="scientific">Actinopolymorpha pittospori</name>
    <dbReference type="NCBI Taxonomy" id="648752"/>
    <lineage>
        <taxon>Bacteria</taxon>
        <taxon>Bacillati</taxon>
        <taxon>Actinomycetota</taxon>
        <taxon>Actinomycetes</taxon>
        <taxon>Propionibacteriales</taxon>
        <taxon>Actinopolymorphaceae</taxon>
        <taxon>Actinopolymorpha</taxon>
    </lineage>
</organism>
<evidence type="ECO:0000313" key="1">
    <source>
        <dbReference type="EMBL" id="MBE1606242.1"/>
    </source>
</evidence>
<sequence length="299" mass="31664">MALDWFASVVWTGPDGRSWDLMNGSAETGVVILDEGVDGLGAAPRTITRRGIATGGTIARWSYAGERIITLPLMLYSAAGSDEFLTLRRDLTKAFTQTTPPAGVPRPGVLRIARRDGTWREVSAVYLDGFGWTDDSGRGVTDDVAVVQLVATDPWWYGALEVAVDFQAPAPRSYLSPYETVSPETAFGTQTVLVRGDAPASPVWTITGPATSVSVGIPGGPSWSFGAVTSGEVITVDVGASTVTDQTGANRIGDLGWPSSTLFTLPPGEVDIAVQMEGWQSSPTPSSVRLAYRPRLETA</sequence>
<reference evidence="1" key="1">
    <citation type="submission" date="2020-10" db="EMBL/GenBank/DDBJ databases">
        <title>Sequencing the genomes of 1000 actinobacteria strains.</title>
        <authorList>
            <person name="Klenk H.-P."/>
        </authorList>
    </citation>
    <scope>NUCLEOTIDE SEQUENCE</scope>
    <source>
        <strain evidence="1">DSM 45354</strain>
    </source>
</reference>
<proteinExistence type="predicted"/>
<protein>
    <recommendedName>
        <fullName evidence="3">Minor tail protein</fullName>
    </recommendedName>
</protein>
<dbReference type="Proteomes" id="UP000638648">
    <property type="component" value="Unassembled WGS sequence"/>
</dbReference>
<evidence type="ECO:0000313" key="2">
    <source>
        <dbReference type="Proteomes" id="UP000638648"/>
    </source>
</evidence>
<evidence type="ECO:0008006" key="3">
    <source>
        <dbReference type="Google" id="ProtNLM"/>
    </source>
</evidence>
<accession>A0A927R831</accession>
<dbReference type="AlphaFoldDB" id="A0A927R831"/>
<dbReference type="EMBL" id="JADBEM010000001">
    <property type="protein sequence ID" value="MBE1606242.1"/>
    <property type="molecule type" value="Genomic_DNA"/>
</dbReference>
<name>A0A927R831_9ACTN</name>
<comment type="caution">
    <text evidence="1">The sequence shown here is derived from an EMBL/GenBank/DDBJ whole genome shotgun (WGS) entry which is preliminary data.</text>
</comment>
<keyword evidence="2" id="KW-1185">Reference proteome</keyword>